<keyword evidence="2" id="KW-1185">Reference proteome</keyword>
<protein>
    <submittedName>
        <fullName evidence="1">Uncharacterized protein</fullName>
    </submittedName>
</protein>
<name>A0A2P7MZB4_9CYAN</name>
<dbReference type="RefSeq" id="WP_106502072.1">
    <property type="nucleotide sequence ID" value="NZ_PXXO01000003.1"/>
</dbReference>
<proteinExistence type="predicted"/>
<reference evidence="1 2" key="1">
    <citation type="journal article" date="2018" name="Environ. Microbiol.">
        <title>Ecological and genomic features of two widespread freshwater picocyanobacteria.</title>
        <authorList>
            <person name="Cabello-Yeves P.J."/>
            <person name="Picazo A."/>
            <person name="Camacho A."/>
            <person name="Callieri C."/>
            <person name="Rosselli R."/>
            <person name="Roda-Garcia J.J."/>
            <person name="Coutinho F.H."/>
            <person name="Rodriguez-Valera F."/>
        </authorList>
    </citation>
    <scope>NUCLEOTIDE SEQUENCE [LARGE SCALE GENOMIC DNA]</scope>
    <source>
        <strain evidence="1 2">Tous</strain>
    </source>
</reference>
<comment type="caution">
    <text evidence="1">The sequence shown here is derived from an EMBL/GenBank/DDBJ whole genome shotgun (WGS) entry which is preliminary data.</text>
</comment>
<gene>
    <name evidence="1" type="ORF">C7K55_03720</name>
</gene>
<sequence>MATLCLPVHTPAHLHAARRLHFSSSSDGLLLWLSEECWCRGLIRLADLLDDLLTERQAEQPEPVLDPELEALLPF</sequence>
<organism evidence="1 2">
    <name type="scientific">Cyanobium usitatum str. Tous</name>
    <dbReference type="NCBI Taxonomy" id="2116684"/>
    <lineage>
        <taxon>Bacteria</taxon>
        <taxon>Bacillati</taxon>
        <taxon>Cyanobacteriota</taxon>
        <taxon>Cyanophyceae</taxon>
        <taxon>Synechococcales</taxon>
        <taxon>Prochlorococcaceae</taxon>
        <taxon>Cyanobium</taxon>
    </lineage>
</organism>
<dbReference type="AlphaFoldDB" id="A0A2P7MZB4"/>
<accession>A0A2P7MZB4</accession>
<evidence type="ECO:0000313" key="1">
    <source>
        <dbReference type="EMBL" id="PSJ06566.1"/>
    </source>
</evidence>
<evidence type="ECO:0000313" key="2">
    <source>
        <dbReference type="Proteomes" id="UP000243002"/>
    </source>
</evidence>
<dbReference type="Proteomes" id="UP000243002">
    <property type="component" value="Unassembled WGS sequence"/>
</dbReference>
<dbReference type="EMBL" id="PXXO01000003">
    <property type="protein sequence ID" value="PSJ06566.1"/>
    <property type="molecule type" value="Genomic_DNA"/>
</dbReference>